<keyword evidence="3" id="KW-1185">Reference proteome</keyword>
<evidence type="ECO:0000313" key="2">
    <source>
        <dbReference type="EMBL" id="AKG41612.1"/>
    </source>
</evidence>
<feature type="compositionally biased region" description="Basic and acidic residues" evidence="1">
    <location>
        <begin position="116"/>
        <end position="131"/>
    </location>
</feature>
<dbReference type="EMBL" id="CP009922">
    <property type="protein sequence ID" value="AKG41612.1"/>
    <property type="molecule type" value="Genomic_DNA"/>
</dbReference>
<reference evidence="2" key="1">
    <citation type="submission" date="2019-08" db="EMBL/GenBank/DDBJ databases">
        <title>Complete genome sequence of a mangrove-derived Streptomyces xiamenensis.</title>
        <authorList>
            <person name="Xu J."/>
        </authorList>
    </citation>
    <scope>NUCLEOTIDE SEQUENCE</scope>
    <source>
        <strain evidence="2">318</strain>
    </source>
</reference>
<dbReference type="PATRIC" id="fig|408015.6.peg.255"/>
<evidence type="ECO:0000313" key="3">
    <source>
        <dbReference type="Proteomes" id="UP000034034"/>
    </source>
</evidence>
<protein>
    <submittedName>
        <fullName evidence="2">Uncharacterized protein</fullName>
    </submittedName>
</protein>
<dbReference type="KEGG" id="sxi:SXIM_02280"/>
<dbReference type="STRING" id="408015.SXIM_02280"/>
<feature type="region of interest" description="Disordered" evidence="1">
    <location>
        <begin position="108"/>
        <end position="163"/>
    </location>
</feature>
<feature type="compositionally biased region" description="Basic residues" evidence="1">
    <location>
        <begin position="42"/>
        <end position="56"/>
    </location>
</feature>
<dbReference type="Proteomes" id="UP000034034">
    <property type="component" value="Chromosome"/>
</dbReference>
<dbReference type="HOGENOM" id="CLU_1626199_0_0_11"/>
<evidence type="ECO:0000256" key="1">
    <source>
        <dbReference type="SAM" id="MobiDB-lite"/>
    </source>
</evidence>
<sequence>MGRTPRHAHIPGRGGATTLYEVSLTEEGAGRRSRPPPCPARRPLRAGRVRRRGRPRSRADRPPVRGRGFGSRPTRGRTPSAEAPRAIPLCRATGCPAHEPVRVPLASRRTVPALGPERRWCDHRPPSDLHRTRVPPSHPPPPDHRSRGGPIAPKIIPWGTLRG</sequence>
<feature type="region of interest" description="Disordered" evidence="1">
    <location>
        <begin position="24"/>
        <end position="86"/>
    </location>
</feature>
<gene>
    <name evidence="2" type="ORF">SXIM_02280</name>
</gene>
<dbReference type="AlphaFoldDB" id="A0A0F7FP37"/>
<name>A0A0F7FP37_9ACTN</name>
<accession>A0A0F7FP37</accession>
<organism evidence="2 3">
    <name type="scientific">Streptomyces xiamenensis</name>
    <dbReference type="NCBI Taxonomy" id="408015"/>
    <lineage>
        <taxon>Bacteria</taxon>
        <taxon>Bacillati</taxon>
        <taxon>Actinomycetota</taxon>
        <taxon>Actinomycetes</taxon>
        <taxon>Kitasatosporales</taxon>
        <taxon>Streptomycetaceae</taxon>
        <taxon>Streptomyces</taxon>
    </lineage>
</organism>
<proteinExistence type="predicted"/>